<dbReference type="RefSeq" id="WP_118276907.1">
    <property type="nucleotide sequence ID" value="NZ_AP019695.1"/>
</dbReference>
<sequence>MEEINTQLQQNESNERKGNDNLIKCKACGKDMSYFAKKCLNCGHPNEVLAESIQRKAVEQYYSKIPVQVLSTIVTVVIAVYFCRTVFDFNLVASLLTCIILFWTTLIALTMNKGYVSSFIIAFVIFFSIGWLFDQLHFPNTVKDLAAVFILLYPVYKTIVKPMYIYLRYKLKKKDS</sequence>
<keyword evidence="1" id="KW-1133">Transmembrane helix</keyword>
<gene>
    <name evidence="2" type="ORF">Aargi30884_01680</name>
</gene>
<dbReference type="Proteomes" id="UP000464754">
    <property type="component" value="Chromosome"/>
</dbReference>
<keyword evidence="1" id="KW-0472">Membrane</keyword>
<feature type="transmembrane region" description="Helical" evidence="1">
    <location>
        <begin position="116"/>
        <end position="133"/>
    </location>
</feature>
<keyword evidence="3" id="KW-1185">Reference proteome</keyword>
<dbReference type="EMBL" id="AP019695">
    <property type="protein sequence ID" value="BBK21265.1"/>
    <property type="molecule type" value="Genomic_DNA"/>
</dbReference>
<feature type="transmembrane region" description="Helical" evidence="1">
    <location>
        <begin position="145"/>
        <end position="167"/>
    </location>
</feature>
<name>A0A6N4TFN7_9FIRM</name>
<evidence type="ECO:0000256" key="1">
    <source>
        <dbReference type="SAM" id="Phobius"/>
    </source>
</evidence>
<reference evidence="3" key="1">
    <citation type="submission" date="2019-05" db="EMBL/GenBank/DDBJ databases">
        <title>Complete genome sequencing of Absiella argi strain JCM 30884.</title>
        <authorList>
            <person name="Sakamoto M."/>
            <person name="Murakami T."/>
            <person name="Mori H."/>
        </authorList>
    </citation>
    <scope>NUCLEOTIDE SEQUENCE [LARGE SCALE GENOMIC DNA]</scope>
    <source>
        <strain evidence="3">JCM 30884</strain>
    </source>
</reference>
<evidence type="ECO:0000313" key="2">
    <source>
        <dbReference type="EMBL" id="BBK21265.1"/>
    </source>
</evidence>
<feature type="transmembrane region" description="Helical" evidence="1">
    <location>
        <begin position="89"/>
        <end position="109"/>
    </location>
</feature>
<organism evidence="2 3">
    <name type="scientific">Amedibacterium intestinale</name>
    <dbReference type="NCBI Taxonomy" id="2583452"/>
    <lineage>
        <taxon>Bacteria</taxon>
        <taxon>Bacillati</taxon>
        <taxon>Bacillota</taxon>
        <taxon>Erysipelotrichia</taxon>
        <taxon>Erysipelotrichales</taxon>
        <taxon>Erysipelotrichaceae</taxon>
        <taxon>Amedibacterium</taxon>
    </lineage>
</organism>
<protein>
    <submittedName>
        <fullName evidence="2">Uncharacterized protein</fullName>
    </submittedName>
</protein>
<accession>A0A6N4TFN7</accession>
<proteinExistence type="predicted"/>
<dbReference type="KEGG" id="aarg:Aargi30884_01680"/>
<dbReference type="AlphaFoldDB" id="A0A6N4TFN7"/>
<feature type="transmembrane region" description="Helical" evidence="1">
    <location>
        <begin position="65"/>
        <end position="83"/>
    </location>
</feature>
<keyword evidence="1" id="KW-0812">Transmembrane</keyword>
<evidence type="ECO:0000313" key="3">
    <source>
        <dbReference type="Proteomes" id="UP000464754"/>
    </source>
</evidence>